<feature type="compositionally biased region" description="Basic and acidic residues" evidence="1">
    <location>
        <begin position="458"/>
        <end position="476"/>
    </location>
</feature>
<reference evidence="4 5" key="1">
    <citation type="submission" date="2017-03" db="EMBL/GenBank/DDBJ databases">
        <authorList>
            <person name="Afonso C.L."/>
            <person name="Miller P.J."/>
            <person name="Scott M.A."/>
            <person name="Spackman E."/>
            <person name="Goraichik I."/>
            <person name="Dimitrov K.M."/>
            <person name="Suarez D.L."/>
            <person name="Swayne D.E."/>
        </authorList>
    </citation>
    <scope>NUCLEOTIDE SEQUENCE [LARGE SCALE GENOMIC DNA]</scope>
    <source>
        <strain evidence="4">SB41UT1</strain>
    </source>
</reference>
<dbReference type="Pfam" id="PF22494">
    <property type="entry name" value="choice_anch_I"/>
    <property type="match status" value="1"/>
</dbReference>
<accession>A0A1X7AQ87</accession>
<organism evidence="4 5">
    <name type="scientific">Parendozoicomonas haliclonae</name>
    <dbReference type="NCBI Taxonomy" id="1960125"/>
    <lineage>
        <taxon>Bacteria</taxon>
        <taxon>Pseudomonadati</taxon>
        <taxon>Pseudomonadota</taxon>
        <taxon>Gammaproteobacteria</taxon>
        <taxon>Oceanospirillales</taxon>
        <taxon>Endozoicomonadaceae</taxon>
        <taxon>Parendozoicomonas</taxon>
    </lineage>
</organism>
<dbReference type="Gene3D" id="2.130.10.10">
    <property type="entry name" value="YVTN repeat-like/Quinoprotein amine dehydrogenase"/>
    <property type="match status" value="1"/>
</dbReference>
<dbReference type="PROSITE" id="PS51257">
    <property type="entry name" value="PROKAR_LIPOPROTEIN"/>
    <property type="match status" value="1"/>
</dbReference>
<proteinExistence type="predicted"/>
<dbReference type="InterPro" id="IPR052956">
    <property type="entry name" value="Mesenchyme-surface_protein"/>
</dbReference>
<protein>
    <recommendedName>
        <fullName evidence="3">Choice-of-anchor I domain-containing protein</fullName>
    </recommendedName>
</protein>
<feature type="chain" id="PRO_5012010410" description="Choice-of-anchor I domain-containing protein" evidence="2">
    <location>
        <begin position="24"/>
        <end position="573"/>
    </location>
</feature>
<dbReference type="OrthoDB" id="9803927at2"/>
<dbReference type="RefSeq" id="WP_087112701.1">
    <property type="nucleotide sequence ID" value="NZ_CBCSCN010000013.1"/>
</dbReference>
<evidence type="ECO:0000256" key="2">
    <source>
        <dbReference type="SAM" id="SignalP"/>
    </source>
</evidence>
<dbReference type="Proteomes" id="UP000196573">
    <property type="component" value="Unassembled WGS sequence"/>
</dbReference>
<dbReference type="InterPro" id="IPR055188">
    <property type="entry name" value="Choice_anch_I"/>
</dbReference>
<dbReference type="NCBIfam" id="NF038117">
    <property type="entry name" value="choice_anch_I"/>
    <property type="match status" value="1"/>
</dbReference>
<dbReference type="EMBL" id="FWPT01000011">
    <property type="protein sequence ID" value="SMA50259.1"/>
    <property type="molecule type" value="Genomic_DNA"/>
</dbReference>
<dbReference type="PANTHER" id="PTHR46928:SF1">
    <property type="entry name" value="MESENCHYME-SPECIFIC CELL SURFACE GLYCOPROTEIN"/>
    <property type="match status" value="1"/>
</dbReference>
<evidence type="ECO:0000259" key="3">
    <source>
        <dbReference type="Pfam" id="PF22494"/>
    </source>
</evidence>
<feature type="signal peptide" evidence="2">
    <location>
        <begin position="1"/>
        <end position="23"/>
    </location>
</feature>
<evidence type="ECO:0000256" key="1">
    <source>
        <dbReference type="SAM" id="MobiDB-lite"/>
    </source>
</evidence>
<dbReference type="SUPFAM" id="SSF50969">
    <property type="entry name" value="YVTN repeat-like/Quinoprotein amine dehydrogenase"/>
    <property type="match status" value="1"/>
</dbReference>
<dbReference type="InterPro" id="IPR015943">
    <property type="entry name" value="WD40/YVTN_repeat-like_dom_sf"/>
</dbReference>
<dbReference type="AlphaFoldDB" id="A0A1X7AQ87"/>
<name>A0A1X7AQ87_9GAMM</name>
<evidence type="ECO:0000313" key="4">
    <source>
        <dbReference type="EMBL" id="SMA50259.1"/>
    </source>
</evidence>
<evidence type="ECO:0000313" key="5">
    <source>
        <dbReference type="Proteomes" id="UP000196573"/>
    </source>
</evidence>
<sequence length="573" mass="61289">MKTPTKLTLAVAITSASILSGCAQLGLSTDNQASTVSAPADMTIVGRYASGQYHEGAAEIVAWHGASQSVFVVNAASGTVDQLDVSRLNGEALSSQLLASNIPLKSSLKVQKDIPELALGDANSVSVQGKRMVVALQNKDKQAAGIVAFYQLDKSGTPTFDGYVTVGALPDMVTFTPDGRYVLSANEGEPSKDYKNDPEGSISIIDVAKKTVRTADFKAFNKGASRASELPQDVRIFGRNASVAQDLEPEYITVSADSSKAWVSLQENNAFAIVDIINAEIEKIAALGFKDYGRNPIDASNKDKAVNIQPWSGVYGMYQPDTITSFSSNGKTFIVSANEGDARDYWYSAADKSTCLATGGLKFDDEDGCLGFSEEKRAGKLKVSAVHPHAADVADKAKLGRLKVTTTLGDSNNDGEYEKLYSYGARSFSIWDEDGGLVFDSGSDFERITAEVLGKDFNNNDDKTKGDSRSDDKGPEPEAVAVGEVDGRTYAFIGLERTGGIFMYDVSNPLQPEYIRYVHNRDFSVDAKKDTANAGDLSPEGMAFVKAEESPTGNALLIVGHEVSGTTTIYEVK</sequence>
<gene>
    <name evidence="4" type="ORF">EHSB41UT_04053</name>
</gene>
<feature type="region of interest" description="Disordered" evidence="1">
    <location>
        <begin position="456"/>
        <end position="479"/>
    </location>
</feature>
<keyword evidence="2" id="KW-0732">Signal</keyword>
<dbReference type="InterPro" id="IPR011044">
    <property type="entry name" value="Quino_amine_DH_bsu"/>
</dbReference>
<feature type="domain" description="Choice-of-anchor I" evidence="3">
    <location>
        <begin position="55"/>
        <end position="572"/>
    </location>
</feature>
<dbReference type="PANTHER" id="PTHR46928">
    <property type="entry name" value="MESENCHYME-SPECIFIC CELL SURFACE GLYCOPROTEIN"/>
    <property type="match status" value="1"/>
</dbReference>
<keyword evidence="5" id="KW-1185">Reference proteome</keyword>